<dbReference type="SUPFAM" id="SSF143011">
    <property type="entry name" value="RelE-like"/>
    <property type="match status" value="1"/>
</dbReference>
<gene>
    <name evidence="2" type="ORF">LCGC14_2938820</name>
</gene>
<comment type="caution">
    <text evidence="2">The sequence shown here is derived from an EMBL/GenBank/DDBJ whole genome shotgun (WGS) entry which is preliminary data.</text>
</comment>
<dbReference type="EMBL" id="LAZR01058889">
    <property type="protein sequence ID" value="KKK68959.1"/>
    <property type="molecule type" value="Genomic_DNA"/>
</dbReference>
<name>A0A0F8ZRD3_9ZZZZ</name>
<dbReference type="InterPro" id="IPR035093">
    <property type="entry name" value="RelE/ParE_toxin_dom_sf"/>
</dbReference>
<dbReference type="NCBIfam" id="TIGR02385">
    <property type="entry name" value="RelE_StbE"/>
    <property type="match status" value="1"/>
</dbReference>
<organism evidence="2">
    <name type="scientific">marine sediment metagenome</name>
    <dbReference type="NCBI Taxonomy" id="412755"/>
    <lineage>
        <taxon>unclassified sequences</taxon>
        <taxon>metagenomes</taxon>
        <taxon>ecological metagenomes</taxon>
    </lineage>
</organism>
<dbReference type="Gene3D" id="3.30.2310.20">
    <property type="entry name" value="RelE-like"/>
    <property type="match status" value="1"/>
</dbReference>
<keyword evidence="1" id="KW-1277">Toxin-antitoxin system</keyword>
<dbReference type="Pfam" id="PF05016">
    <property type="entry name" value="ParE_toxin"/>
    <property type="match status" value="1"/>
</dbReference>
<accession>A0A0F8ZRD3</accession>
<evidence type="ECO:0008006" key="3">
    <source>
        <dbReference type="Google" id="ProtNLM"/>
    </source>
</evidence>
<sequence length="106" mass="12560">MLTVGDAKKIIDRMDNNYQIFVTKQFERDLEKIAQSGHRKIAQKLVDFVYPQLRQHPHFGPSIKKLKDFTPDTWRYRIGAWRFFYEIDKEGKIINMVAASHRGSAY</sequence>
<evidence type="ECO:0000313" key="2">
    <source>
        <dbReference type="EMBL" id="KKK68959.1"/>
    </source>
</evidence>
<protein>
    <recommendedName>
        <fullName evidence="3">Plasmid stabilization system protein</fullName>
    </recommendedName>
</protein>
<dbReference type="AlphaFoldDB" id="A0A0F8ZRD3"/>
<proteinExistence type="predicted"/>
<evidence type="ECO:0000256" key="1">
    <source>
        <dbReference type="ARBA" id="ARBA00022649"/>
    </source>
</evidence>
<dbReference type="InterPro" id="IPR007712">
    <property type="entry name" value="RelE/ParE_toxin"/>
</dbReference>
<reference evidence="2" key="1">
    <citation type="journal article" date="2015" name="Nature">
        <title>Complex archaea that bridge the gap between prokaryotes and eukaryotes.</title>
        <authorList>
            <person name="Spang A."/>
            <person name="Saw J.H."/>
            <person name="Jorgensen S.L."/>
            <person name="Zaremba-Niedzwiedzka K."/>
            <person name="Martijn J."/>
            <person name="Lind A.E."/>
            <person name="van Eijk R."/>
            <person name="Schleper C."/>
            <person name="Guy L."/>
            <person name="Ettema T.J."/>
        </authorList>
    </citation>
    <scope>NUCLEOTIDE SEQUENCE</scope>
</reference>